<evidence type="ECO:0000313" key="1">
    <source>
        <dbReference type="EMBL" id="KAB5551513.1"/>
    </source>
</evidence>
<sequence length="179" mass="19766">MGECEGCGKLGRMVPRDDFVDAYHFSLLLSPVVSVWDCIVRKMSSKQRLKKDSDDSCKILLNKEEVFNTWSCDGNIDLLGCEKKPSLPHEDCSGNSFERIGWVPNTCGTGCQWGERETNDLSFSYESLRGGVPVQYFDDGSWGTTEFSAGLIAAQAVSSLQIAEDAHGDTFLFDGMLRG</sequence>
<dbReference type="Proteomes" id="UP000326939">
    <property type="component" value="Chromosome 6"/>
</dbReference>
<dbReference type="EMBL" id="VDCV01000006">
    <property type="protein sequence ID" value="KAB5551513.1"/>
    <property type="molecule type" value="Genomic_DNA"/>
</dbReference>
<reference evidence="2" key="1">
    <citation type="journal article" date="2019" name="Gigascience">
        <title>De novo genome assembly of the endangered Acer yangbiense, a plant species with extremely small populations endemic to Yunnan Province, China.</title>
        <authorList>
            <person name="Yang J."/>
            <person name="Wariss H.M."/>
            <person name="Tao L."/>
            <person name="Zhang R."/>
            <person name="Yun Q."/>
            <person name="Hollingsworth P."/>
            <person name="Dao Z."/>
            <person name="Luo G."/>
            <person name="Guo H."/>
            <person name="Ma Y."/>
            <person name="Sun W."/>
        </authorList>
    </citation>
    <scope>NUCLEOTIDE SEQUENCE [LARGE SCALE GENOMIC DNA]</scope>
    <source>
        <strain evidence="2">cv. br00</strain>
    </source>
</reference>
<evidence type="ECO:0000313" key="2">
    <source>
        <dbReference type="Proteomes" id="UP000326939"/>
    </source>
</evidence>
<organism evidence="1 2">
    <name type="scientific">Salix brachista</name>
    <dbReference type="NCBI Taxonomy" id="2182728"/>
    <lineage>
        <taxon>Eukaryota</taxon>
        <taxon>Viridiplantae</taxon>
        <taxon>Streptophyta</taxon>
        <taxon>Embryophyta</taxon>
        <taxon>Tracheophyta</taxon>
        <taxon>Spermatophyta</taxon>
        <taxon>Magnoliopsida</taxon>
        <taxon>eudicotyledons</taxon>
        <taxon>Gunneridae</taxon>
        <taxon>Pentapetalae</taxon>
        <taxon>rosids</taxon>
        <taxon>fabids</taxon>
        <taxon>Malpighiales</taxon>
        <taxon>Salicaceae</taxon>
        <taxon>Saliceae</taxon>
        <taxon>Salix</taxon>
    </lineage>
</organism>
<accession>A0A5N5MB44</accession>
<gene>
    <name evidence="1" type="ORF">DKX38_008824</name>
</gene>
<proteinExistence type="predicted"/>
<keyword evidence="2" id="KW-1185">Reference proteome</keyword>
<dbReference type="PANTHER" id="PTHR34212:SF1">
    <property type="entry name" value="OS06G0106900 PROTEIN"/>
    <property type="match status" value="1"/>
</dbReference>
<dbReference type="PANTHER" id="PTHR34212">
    <property type="entry name" value="OS02G0104200 PROTEIN"/>
    <property type="match status" value="1"/>
</dbReference>
<protein>
    <submittedName>
        <fullName evidence="1">Uncharacterized protein</fullName>
    </submittedName>
</protein>
<name>A0A5N5MB44_9ROSI</name>
<dbReference type="AlphaFoldDB" id="A0A5N5MB44"/>
<comment type="caution">
    <text evidence="1">The sequence shown here is derived from an EMBL/GenBank/DDBJ whole genome shotgun (WGS) entry which is preliminary data.</text>
</comment>